<name>A0A829WBD5_9FIRM</name>
<sequence>MCGVQEEKQHDFRQAADAAACHKYKESYTEKKEESAYEMDRKEKKKPDCGRRHCVWSDIGGSHRNAVWKNSGYRG</sequence>
<evidence type="ECO:0000313" key="2">
    <source>
        <dbReference type="Proteomes" id="UP000315200"/>
    </source>
</evidence>
<comment type="caution">
    <text evidence="1">The sequence shown here is derived from an EMBL/GenBank/DDBJ whole genome shotgun (WGS) entry which is preliminary data.</text>
</comment>
<dbReference type="EMBL" id="BJLB01000001">
    <property type="protein sequence ID" value="GEA39607.1"/>
    <property type="molecule type" value="Genomic_DNA"/>
</dbReference>
<protein>
    <submittedName>
        <fullName evidence="1">Uncharacterized protein</fullName>
    </submittedName>
</protein>
<dbReference type="Proteomes" id="UP000315200">
    <property type="component" value="Unassembled WGS sequence"/>
</dbReference>
<proteinExistence type="predicted"/>
<gene>
    <name evidence="1" type="ORF">Ccl03g_53200</name>
</gene>
<accession>A0A829WBD5</accession>
<reference evidence="1 2" key="1">
    <citation type="submission" date="2019-06" db="EMBL/GenBank/DDBJ databases">
        <title>Draft genome sequence of [Clostridium] clostridioforme NBRC 113352.</title>
        <authorList>
            <person name="Miura T."/>
            <person name="Furukawa M."/>
            <person name="Shimamura M."/>
            <person name="Ohyama Y."/>
            <person name="Yamazoe A."/>
            <person name="Kawasaki H."/>
        </authorList>
    </citation>
    <scope>NUCLEOTIDE SEQUENCE [LARGE SCALE GENOMIC DNA]</scope>
    <source>
        <strain evidence="1 2">NBRC 113352</strain>
    </source>
</reference>
<dbReference type="AlphaFoldDB" id="A0A829WBD5"/>
<evidence type="ECO:0000313" key="1">
    <source>
        <dbReference type="EMBL" id="GEA39607.1"/>
    </source>
</evidence>
<organism evidence="1 2">
    <name type="scientific">Enterocloster clostridioformis</name>
    <dbReference type="NCBI Taxonomy" id="1531"/>
    <lineage>
        <taxon>Bacteria</taxon>
        <taxon>Bacillati</taxon>
        <taxon>Bacillota</taxon>
        <taxon>Clostridia</taxon>
        <taxon>Lachnospirales</taxon>
        <taxon>Lachnospiraceae</taxon>
        <taxon>Enterocloster</taxon>
    </lineage>
</organism>